<dbReference type="AlphaFoldDB" id="A0A098AZJ9"/>
<organism evidence="6">
    <name type="scientific">Desulfitobacterium hafniense</name>
    <name type="common">Desulfitobacterium frappieri</name>
    <dbReference type="NCBI Taxonomy" id="49338"/>
    <lineage>
        <taxon>Bacteria</taxon>
        <taxon>Bacillati</taxon>
        <taxon>Bacillota</taxon>
        <taxon>Clostridia</taxon>
        <taxon>Eubacteriales</taxon>
        <taxon>Desulfitobacteriaceae</taxon>
        <taxon>Desulfitobacterium</taxon>
    </lineage>
</organism>
<dbReference type="PANTHER" id="PTHR44591">
    <property type="entry name" value="STRESS RESPONSE REGULATOR PROTEIN 1"/>
    <property type="match status" value="1"/>
</dbReference>
<sequence length="157" mass="17462">MNRRAGDGQGPRAKEKGPAAAMSAAGLNISLCDDGALQRAYIKLILQDYESRCGVRFNLYEFSSGEELLEKFNQNPKLFDLFFLDHRMKNITGLETASYIRKRNKVCHIVFVTASEEQEDFAAVSPLRVLTKPAQPAAIWDILDKVSAEKISPSHSG</sequence>
<evidence type="ECO:0000256" key="2">
    <source>
        <dbReference type="ARBA" id="ARBA00022553"/>
    </source>
</evidence>
<evidence type="ECO:0000256" key="4">
    <source>
        <dbReference type="PROSITE-ProRule" id="PRU00169"/>
    </source>
</evidence>
<dbReference type="EMBL" id="LK996017">
    <property type="protein sequence ID" value="CDX01051.1"/>
    <property type="molecule type" value="Genomic_DNA"/>
</dbReference>
<gene>
    <name evidence="6" type="ORF">DPCES_1164</name>
</gene>
<feature type="domain" description="Response regulatory" evidence="5">
    <location>
        <begin position="28"/>
        <end position="147"/>
    </location>
</feature>
<dbReference type="PROSITE" id="PS50110">
    <property type="entry name" value="RESPONSE_REGULATORY"/>
    <property type="match status" value="1"/>
</dbReference>
<dbReference type="InterPro" id="IPR050595">
    <property type="entry name" value="Bact_response_regulator"/>
</dbReference>
<name>A0A098AZJ9_DESHA</name>
<reference evidence="6" key="1">
    <citation type="submission" date="2014-07" db="EMBL/GenBank/DDBJ databases">
        <authorList>
            <person name="Hornung V.Bastian."/>
        </authorList>
    </citation>
    <scope>NUCLEOTIDE SEQUENCE</scope>
    <source>
        <strain evidence="6">PCE-S</strain>
    </source>
</reference>
<dbReference type="InterPro" id="IPR001789">
    <property type="entry name" value="Sig_transdc_resp-reg_receiver"/>
</dbReference>
<evidence type="ECO:0000313" key="6">
    <source>
        <dbReference type="EMBL" id="CDX01051.1"/>
    </source>
</evidence>
<evidence type="ECO:0000256" key="3">
    <source>
        <dbReference type="ARBA" id="ARBA00024867"/>
    </source>
</evidence>
<accession>A0A098AZJ9</accession>
<dbReference type="SMART" id="SM00448">
    <property type="entry name" value="REC"/>
    <property type="match status" value="1"/>
</dbReference>
<dbReference type="InterPro" id="IPR011006">
    <property type="entry name" value="CheY-like_superfamily"/>
</dbReference>
<dbReference type="Gene3D" id="3.40.50.2300">
    <property type="match status" value="1"/>
</dbReference>
<feature type="modified residue" description="4-aspartylphosphate" evidence="4">
    <location>
        <position position="85"/>
    </location>
</feature>
<dbReference type="PATRIC" id="fig|49338.4.peg.1261"/>
<keyword evidence="2 4" id="KW-0597">Phosphoprotein</keyword>
<comment type="function">
    <text evidence="3">May play the central regulatory role in sporulation. It may be an element of the effector pathway responsible for the activation of sporulation genes in response to nutritional stress. Spo0A may act in concert with spo0H (a sigma factor) to control the expression of some genes that are critical to the sporulation process.</text>
</comment>
<dbReference type="GO" id="GO:0000160">
    <property type="term" value="P:phosphorelay signal transduction system"/>
    <property type="evidence" value="ECO:0007669"/>
    <property type="project" value="InterPro"/>
</dbReference>
<proteinExistence type="predicted"/>
<dbReference type="SUPFAM" id="SSF52172">
    <property type="entry name" value="CheY-like"/>
    <property type="match status" value="1"/>
</dbReference>
<evidence type="ECO:0000256" key="1">
    <source>
        <dbReference type="ARBA" id="ARBA00018672"/>
    </source>
</evidence>
<evidence type="ECO:0000259" key="5">
    <source>
        <dbReference type="PROSITE" id="PS50110"/>
    </source>
</evidence>
<dbReference type="PANTHER" id="PTHR44591:SF3">
    <property type="entry name" value="RESPONSE REGULATORY DOMAIN-CONTAINING PROTEIN"/>
    <property type="match status" value="1"/>
</dbReference>
<protein>
    <recommendedName>
        <fullName evidence="1">Stage 0 sporulation protein A homolog</fullName>
    </recommendedName>
</protein>
<dbReference type="Pfam" id="PF00072">
    <property type="entry name" value="Response_reg"/>
    <property type="match status" value="1"/>
</dbReference>